<keyword evidence="11" id="KW-1185">Reference proteome</keyword>
<dbReference type="EMBL" id="CADIKM010000001">
    <property type="protein sequence ID" value="CAB3776005.1"/>
    <property type="molecule type" value="Genomic_DNA"/>
</dbReference>
<comment type="similarity">
    <text evidence="2">Belongs to the binding-protein-dependent transport system permease family. CysTW subfamily.</text>
</comment>
<evidence type="ECO:0000256" key="5">
    <source>
        <dbReference type="ARBA" id="ARBA00022692"/>
    </source>
</evidence>
<evidence type="ECO:0000313" key="11">
    <source>
        <dbReference type="Proteomes" id="UP000494115"/>
    </source>
</evidence>
<evidence type="ECO:0000256" key="6">
    <source>
        <dbReference type="ARBA" id="ARBA00022989"/>
    </source>
</evidence>
<feature type="domain" description="ABC transmembrane type-1" evidence="9">
    <location>
        <begin position="65"/>
        <end position="272"/>
    </location>
</feature>
<feature type="transmembrane region" description="Helical" evidence="8">
    <location>
        <begin position="69"/>
        <end position="91"/>
    </location>
</feature>
<evidence type="ECO:0000256" key="1">
    <source>
        <dbReference type="ARBA" id="ARBA00004651"/>
    </source>
</evidence>
<dbReference type="CDD" id="cd06261">
    <property type="entry name" value="TM_PBP2"/>
    <property type="match status" value="1"/>
</dbReference>
<dbReference type="PANTHER" id="PTHR42929">
    <property type="entry name" value="INNER MEMBRANE ABC TRANSPORTER PERMEASE PROTEIN YDCU-RELATED-RELATED"/>
    <property type="match status" value="1"/>
</dbReference>
<dbReference type="Gene3D" id="1.10.3720.10">
    <property type="entry name" value="MetI-like"/>
    <property type="match status" value="1"/>
</dbReference>
<dbReference type="PANTHER" id="PTHR42929:SF1">
    <property type="entry name" value="INNER MEMBRANE ABC TRANSPORTER PERMEASE PROTEIN YDCU-RELATED"/>
    <property type="match status" value="1"/>
</dbReference>
<dbReference type="GO" id="GO:0055085">
    <property type="term" value="P:transmembrane transport"/>
    <property type="evidence" value="ECO:0007669"/>
    <property type="project" value="InterPro"/>
</dbReference>
<dbReference type="Proteomes" id="UP000494115">
    <property type="component" value="Unassembled WGS sequence"/>
</dbReference>
<keyword evidence="5 8" id="KW-0812">Transmembrane</keyword>
<evidence type="ECO:0000256" key="7">
    <source>
        <dbReference type="ARBA" id="ARBA00023136"/>
    </source>
</evidence>
<evidence type="ECO:0000256" key="8">
    <source>
        <dbReference type="RuleBase" id="RU363032"/>
    </source>
</evidence>
<keyword evidence="7 8" id="KW-0472">Membrane</keyword>
<organism evidence="10 11">
    <name type="scientific">Pararobbsia alpina</name>
    <dbReference type="NCBI Taxonomy" id="621374"/>
    <lineage>
        <taxon>Bacteria</taxon>
        <taxon>Pseudomonadati</taxon>
        <taxon>Pseudomonadota</taxon>
        <taxon>Betaproteobacteria</taxon>
        <taxon>Burkholderiales</taxon>
        <taxon>Burkholderiaceae</taxon>
        <taxon>Pararobbsia</taxon>
    </lineage>
</organism>
<protein>
    <recommendedName>
        <fullName evidence="9">ABC transmembrane type-1 domain-containing protein</fullName>
    </recommendedName>
</protein>
<keyword evidence="3 8" id="KW-0813">Transport</keyword>
<feature type="transmembrane region" description="Helical" evidence="8">
    <location>
        <begin position="196"/>
        <end position="218"/>
    </location>
</feature>
<feature type="transmembrane region" description="Helical" evidence="8">
    <location>
        <begin position="153"/>
        <end position="175"/>
    </location>
</feature>
<keyword evidence="4" id="KW-1003">Cell membrane</keyword>
<dbReference type="GO" id="GO:0005886">
    <property type="term" value="C:plasma membrane"/>
    <property type="evidence" value="ECO:0007669"/>
    <property type="project" value="UniProtKB-SubCell"/>
</dbReference>
<evidence type="ECO:0000259" key="9">
    <source>
        <dbReference type="PROSITE" id="PS50928"/>
    </source>
</evidence>
<dbReference type="InterPro" id="IPR000515">
    <property type="entry name" value="MetI-like"/>
</dbReference>
<feature type="transmembrane region" description="Helical" evidence="8">
    <location>
        <begin position="253"/>
        <end position="278"/>
    </location>
</feature>
<proteinExistence type="inferred from homology"/>
<evidence type="ECO:0000256" key="2">
    <source>
        <dbReference type="ARBA" id="ARBA00007069"/>
    </source>
</evidence>
<dbReference type="AlphaFoldDB" id="A0A6S7B0V9"/>
<dbReference type="PROSITE" id="PS50928">
    <property type="entry name" value="ABC_TM1"/>
    <property type="match status" value="1"/>
</dbReference>
<sequence length="288" mass="31562">MRTRHLTLRDALLGIPLAFVTAFLVVPLALTVVISFWKRVGFGIRPDLSLVSYASFMGGLRLEVLERSLIVATEVTLIGVLVAYPIAWFLAMKTSSRATRVVLMLFTIPFLVNYVIRTFSWSYLLSRTGPVNTALMASGITAAPLDWLLYSDFAVLIGLLTSYVPFMIFPLWLSLSGIDRRLIQASWLLGADPTRTFLRITLPLSMPGVFAAIIFGFVGSFGDSAVPVILGGTGYQLIGNEITSTLDVLNYPLAAAMSTVVLIAMLLLLGLWFGLFDLRSFLGKALKK</sequence>
<dbReference type="SUPFAM" id="SSF161098">
    <property type="entry name" value="MetI-like"/>
    <property type="match status" value="1"/>
</dbReference>
<evidence type="ECO:0000256" key="4">
    <source>
        <dbReference type="ARBA" id="ARBA00022475"/>
    </source>
</evidence>
<evidence type="ECO:0000256" key="3">
    <source>
        <dbReference type="ARBA" id="ARBA00022448"/>
    </source>
</evidence>
<keyword evidence="6 8" id="KW-1133">Transmembrane helix</keyword>
<feature type="transmembrane region" description="Helical" evidence="8">
    <location>
        <begin position="12"/>
        <end position="37"/>
    </location>
</feature>
<name>A0A6S7B0V9_9BURK</name>
<comment type="subcellular location">
    <subcellularLocation>
        <location evidence="1 8">Cell membrane</location>
        <topology evidence="1 8">Multi-pass membrane protein</topology>
    </subcellularLocation>
</comment>
<reference evidence="10 11" key="1">
    <citation type="submission" date="2020-04" db="EMBL/GenBank/DDBJ databases">
        <authorList>
            <person name="De Canck E."/>
        </authorList>
    </citation>
    <scope>NUCLEOTIDE SEQUENCE [LARGE SCALE GENOMIC DNA]</scope>
    <source>
        <strain evidence="10 11">LMG 28138</strain>
    </source>
</reference>
<dbReference type="Pfam" id="PF00528">
    <property type="entry name" value="BPD_transp_1"/>
    <property type="match status" value="1"/>
</dbReference>
<evidence type="ECO:0000313" key="10">
    <source>
        <dbReference type="EMBL" id="CAB3776005.1"/>
    </source>
</evidence>
<feature type="transmembrane region" description="Helical" evidence="8">
    <location>
        <begin position="98"/>
        <end position="116"/>
    </location>
</feature>
<gene>
    <name evidence="10" type="ORF">LMG28138_00061</name>
</gene>
<dbReference type="InterPro" id="IPR035906">
    <property type="entry name" value="MetI-like_sf"/>
</dbReference>
<accession>A0A6S7B0V9</accession>